<feature type="domain" description="Nitroreductase" evidence="7">
    <location>
        <begin position="97"/>
        <end position="266"/>
    </location>
</feature>
<evidence type="ECO:0000259" key="7">
    <source>
        <dbReference type="Pfam" id="PF00881"/>
    </source>
</evidence>
<keyword evidence="6" id="KW-1133">Transmembrane helix</keyword>
<evidence type="ECO:0000313" key="8">
    <source>
        <dbReference type="EMBL" id="KAG5344168.1"/>
    </source>
</evidence>
<keyword evidence="6" id="KW-0812">Transmembrane</keyword>
<protein>
    <submittedName>
        <fullName evidence="8">IYD1 deiodinase</fullName>
    </submittedName>
</protein>
<dbReference type="GO" id="GO:0032553">
    <property type="term" value="F:ribonucleotide binding"/>
    <property type="evidence" value="ECO:0007669"/>
    <property type="project" value="UniProtKB-ARBA"/>
</dbReference>
<keyword evidence="3" id="KW-0285">Flavoprotein</keyword>
<evidence type="ECO:0000256" key="2">
    <source>
        <dbReference type="ARBA" id="ARBA00007118"/>
    </source>
</evidence>
<dbReference type="SUPFAM" id="SSF55469">
    <property type="entry name" value="FMN-dependent nitroreductase-like"/>
    <property type="match status" value="1"/>
</dbReference>
<evidence type="ECO:0000256" key="4">
    <source>
        <dbReference type="ARBA" id="ARBA00022643"/>
    </source>
</evidence>
<keyword evidence="9" id="KW-1185">Reference proteome</keyword>
<organism evidence="8 9">
    <name type="scientific">Acromyrmex charruanus</name>
    <dbReference type="NCBI Taxonomy" id="2715315"/>
    <lineage>
        <taxon>Eukaryota</taxon>
        <taxon>Metazoa</taxon>
        <taxon>Ecdysozoa</taxon>
        <taxon>Arthropoda</taxon>
        <taxon>Hexapoda</taxon>
        <taxon>Insecta</taxon>
        <taxon>Pterygota</taxon>
        <taxon>Neoptera</taxon>
        <taxon>Endopterygota</taxon>
        <taxon>Hymenoptera</taxon>
        <taxon>Apocrita</taxon>
        <taxon>Aculeata</taxon>
        <taxon>Formicoidea</taxon>
        <taxon>Formicidae</taxon>
        <taxon>Myrmicinae</taxon>
        <taxon>Acromyrmex</taxon>
    </lineage>
</organism>
<accession>A0A836FR68</accession>
<evidence type="ECO:0000256" key="5">
    <source>
        <dbReference type="ARBA" id="ARBA00023002"/>
    </source>
</evidence>
<dbReference type="InterPro" id="IPR050627">
    <property type="entry name" value="Nitroreductase/BluB"/>
</dbReference>
<dbReference type="Proteomes" id="UP000669903">
    <property type="component" value="Unassembled WGS sequence"/>
</dbReference>
<evidence type="ECO:0000256" key="3">
    <source>
        <dbReference type="ARBA" id="ARBA00022630"/>
    </source>
</evidence>
<evidence type="ECO:0000313" key="9">
    <source>
        <dbReference type="Proteomes" id="UP000669903"/>
    </source>
</evidence>
<dbReference type="PANTHER" id="PTHR23026">
    <property type="entry name" value="NADPH NITROREDUCTASE"/>
    <property type="match status" value="1"/>
</dbReference>
<evidence type="ECO:0000256" key="1">
    <source>
        <dbReference type="ARBA" id="ARBA00001917"/>
    </source>
</evidence>
<name>A0A836FR68_9HYME</name>
<gene>
    <name evidence="8" type="primary">Iyd</name>
    <name evidence="8" type="ORF">G6Z76_0011739</name>
</gene>
<reference evidence="8" key="1">
    <citation type="submission" date="2020-03" db="EMBL/GenBank/DDBJ databases">
        <title>Relaxed selection underlies rapid genomic changes in the transitions from sociality to social parasitism in ants.</title>
        <authorList>
            <person name="Bi X."/>
        </authorList>
    </citation>
    <scope>NUCLEOTIDE SEQUENCE</scope>
    <source>
        <strain evidence="8">BGI-DK2014a</strain>
        <tissue evidence="8">Whole body</tissue>
    </source>
</reference>
<keyword evidence="4" id="KW-0288">FMN</keyword>
<keyword evidence="6" id="KW-0472">Membrane</keyword>
<dbReference type="InterPro" id="IPR000415">
    <property type="entry name" value="Nitroreductase-like"/>
</dbReference>
<comment type="similarity">
    <text evidence="2">Belongs to the nitroreductase family.</text>
</comment>
<sequence>MFAEYLPFTIKYFYHIIIGIVSLILLKKLFEHLVQRTVQSGTSVLTEKSTESSEKVNERFEVEPALPHDLKHIPYHNVRKSEKELLARASEFYRIAAARRTLRFFSDDPVPKEVIRELIRAAGTAPSGAHTEPWTFIAISDPTTKSNIRDIVEQEEKINYEKRMGIKWTTDLSPLRTNWIKEYLTTAPYLILVFKQTYGILPNGQKKIHYYNELSVSIACGILITAIQYTGLVTLTSTPMNCGPAIRNILGRPSNEKLVLLLPVGYPAKDATVPDLQRKDLTEILVEID</sequence>
<dbReference type="CDD" id="cd02144">
    <property type="entry name" value="iodotyrosine_dehalogenase"/>
    <property type="match status" value="1"/>
</dbReference>
<comment type="caution">
    <text evidence="8">The sequence shown here is derived from an EMBL/GenBank/DDBJ whole genome shotgun (WGS) entry which is preliminary data.</text>
</comment>
<proteinExistence type="inferred from homology"/>
<dbReference type="GO" id="GO:0006570">
    <property type="term" value="P:tyrosine metabolic process"/>
    <property type="evidence" value="ECO:0007669"/>
    <property type="project" value="TreeGrafter"/>
</dbReference>
<dbReference type="PANTHER" id="PTHR23026:SF90">
    <property type="entry name" value="IODOTYROSINE DEIODINASE 1"/>
    <property type="match status" value="1"/>
</dbReference>
<dbReference type="GO" id="GO:0005886">
    <property type="term" value="C:plasma membrane"/>
    <property type="evidence" value="ECO:0007669"/>
    <property type="project" value="TreeGrafter"/>
</dbReference>
<dbReference type="Pfam" id="PF00881">
    <property type="entry name" value="Nitroreductase"/>
    <property type="match status" value="1"/>
</dbReference>
<evidence type="ECO:0000256" key="6">
    <source>
        <dbReference type="SAM" id="Phobius"/>
    </source>
</evidence>
<dbReference type="GO" id="GO:0140616">
    <property type="term" value="F:iodotyrosine deiodinase activity"/>
    <property type="evidence" value="ECO:0007669"/>
    <property type="project" value="UniProtKB-ARBA"/>
</dbReference>
<dbReference type="Gene3D" id="3.40.109.10">
    <property type="entry name" value="NADH Oxidase"/>
    <property type="match status" value="1"/>
</dbReference>
<feature type="non-terminal residue" evidence="8">
    <location>
        <position position="289"/>
    </location>
</feature>
<feature type="non-terminal residue" evidence="8">
    <location>
        <position position="1"/>
    </location>
</feature>
<dbReference type="EMBL" id="JAANIC010002671">
    <property type="protein sequence ID" value="KAG5344168.1"/>
    <property type="molecule type" value="Genomic_DNA"/>
</dbReference>
<dbReference type="FunFam" id="3.40.109.10:FF:000004">
    <property type="entry name" value="Iodotyrosine deiodinase 1"/>
    <property type="match status" value="1"/>
</dbReference>
<dbReference type="InterPro" id="IPR029479">
    <property type="entry name" value="Nitroreductase"/>
</dbReference>
<keyword evidence="5" id="KW-0560">Oxidoreductase</keyword>
<dbReference type="AlphaFoldDB" id="A0A836FR68"/>
<comment type="cofactor">
    <cofactor evidence="1">
        <name>FMN</name>
        <dbReference type="ChEBI" id="CHEBI:58210"/>
    </cofactor>
</comment>
<feature type="transmembrane region" description="Helical" evidence="6">
    <location>
        <begin position="12"/>
        <end position="30"/>
    </location>
</feature>